<keyword evidence="2 5" id="KW-0547">Nucleotide-binding</keyword>
<dbReference type="InterPro" id="IPR031327">
    <property type="entry name" value="MCM"/>
</dbReference>
<keyword evidence="3 5" id="KW-0067">ATP-binding</keyword>
<dbReference type="PRINTS" id="PR01657">
    <property type="entry name" value="MCMFAMILY"/>
</dbReference>
<dbReference type="PROSITE" id="PS50051">
    <property type="entry name" value="MCM_2"/>
    <property type="match status" value="1"/>
</dbReference>
<dbReference type="GO" id="GO:0005524">
    <property type="term" value="F:ATP binding"/>
    <property type="evidence" value="ECO:0007669"/>
    <property type="project" value="UniProtKB-KW"/>
</dbReference>
<dbReference type="SMART" id="SM00382">
    <property type="entry name" value="AAA"/>
    <property type="match status" value="1"/>
</dbReference>
<dbReference type="PANTHER" id="PTHR11630:SF47">
    <property type="entry name" value="DNA HELICASE MCM8"/>
    <property type="match status" value="1"/>
</dbReference>
<evidence type="ECO:0000256" key="2">
    <source>
        <dbReference type="ARBA" id="ARBA00022741"/>
    </source>
</evidence>
<evidence type="ECO:0000313" key="7">
    <source>
        <dbReference type="EMBL" id="GFH59024.1"/>
    </source>
</evidence>
<dbReference type="EC" id="3.6.4.12" evidence="1"/>
<evidence type="ECO:0000313" key="8">
    <source>
        <dbReference type="Proteomes" id="UP001054902"/>
    </source>
</evidence>
<feature type="domain" description="MCM C-terminal AAA(+) ATPase" evidence="6">
    <location>
        <begin position="429"/>
        <end position="640"/>
    </location>
</feature>
<dbReference type="PROSITE" id="PS00847">
    <property type="entry name" value="MCM_1"/>
    <property type="match status" value="1"/>
</dbReference>
<dbReference type="CDD" id="cd17706">
    <property type="entry name" value="MCM"/>
    <property type="match status" value="1"/>
</dbReference>
<dbReference type="Gene3D" id="3.40.50.300">
    <property type="entry name" value="P-loop containing nucleotide triphosphate hydrolases"/>
    <property type="match status" value="1"/>
</dbReference>
<evidence type="ECO:0000259" key="6">
    <source>
        <dbReference type="PROSITE" id="PS50051"/>
    </source>
</evidence>
<dbReference type="SMART" id="SM00350">
    <property type="entry name" value="MCM"/>
    <property type="match status" value="1"/>
</dbReference>
<accession>A0AAD3DAG1</accession>
<protein>
    <recommendedName>
        <fullName evidence="1">DNA helicase</fullName>
        <ecNumber evidence="1">3.6.4.12</ecNumber>
    </recommendedName>
</protein>
<dbReference type="InterPro" id="IPR041562">
    <property type="entry name" value="MCM_lid"/>
</dbReference>
<comment type="similarity">
    <text evidence="5">Belongs to the MCM family.</text>
</comment>
<dbReference type="GO" id="GO:0017116">
    <property type="term" value="F:single-stranded DNA helicase activity"/>
    <property type="evidence" value="ECO:0007669"/>
    <property type="project" value="TreeGrafter"/>
</dbReference>
<name>A0AAD3DAG1_9STRA</name>
<dbReference type="PANTHER" id="PTHR11630">
    <property type="entry name" value="DNA REPLICATION LICENSING FACTOR MCM FAMILY MEMBER"/>
    <property type="match status" value="1"/>
</dbReference>
<organism evidence="7 8">
    <name type="scientific">Chaetoceros tenuissimus</name>
    <dbReference type="NCBI Taxonomy" id="426638"/>
    <lineage>
        <taxon>Eukaryota</taxon>
        <taxon>Sar</taxon>
        <taxon>Stramenopiles</taxon>
        <taxon>Ochrophyta</taxon>
        <taxon>Bacillariophyta</taxon>
        <taxon>Coscinodiscophyceae</taxon>
        <taxon>Chaetocerotophycidae</taxon>
        <taxon>Chaetocerotales</taxon>
        <taxon>Chaetocerotaceae</taxon>
        <taxon>Chaetoceros</taxon>
    </lineage>
</organism>
<dbReference type="InterPro" id="IPR012340">
    <property type="entry name" value="NA-bd_OB-fold"/>
</dbReference>
<proteinExistence type="inferred from homology"/>
<sequence length="861" mass="95604">MPRAGLTDIQKSDLQIIWNNHSDEILCDSTETSKNAMPLRDHTVGLVARIVSFYLHKLKEFQDKPETMQNSSLVETFRAFIPLLGSGLASSDDGSSLLVPRIFSGRHVVNIDHTQFLSEIDEFEGDQYINPNTGSKDVFGGFLYHVPQYGFCVVNCAVALTLMTLLRRRNTQNTLDNHGQRGSQSSYILPPGSFLIQARFYNAFPCIPIADVKTDNAYKFITLRGRIIKVHTKRLRLLKADLFCLKCGIQFEHKFMGGRYELPPRCNQIGGDTNNGKKCPGQKFELLRKTAKYIDCQMLRLQEEDNVTSAAGRTPRHIDLEVTHDLVDACHAGDCVRVVGVIHAQNSAITAGRKGKQATENSTYHLFMKANSVVNTTAELHDKKKGANGDGEEDGSRGLTFTEDQLNKITKVAHADHLFGPLTLRMAFPFDLLVRSICPGIIGHDMVKAGILMALLGGTPPSSSGLEDVRSGVSIRSSIHILIVGDPGMGKSCMLLATTKVAARSVYVGGNTSSTTGLTVSLSKEKGGEMGIEAGALVLADQGVCCIDEFDKMAKTNQDGLLEAMEQQQISIAKAGVVASLPARCCVIAAANPKQGKYNMDKTVAENLNIAPPLLSRFDLVFILRDDADTDQDNLVSSNIMNMYKQRTNENDQNKRQRLSRDISLEDMSMKQRLAWVASTQKALPTDLVKDYITYAREYCNPKITPDAAAVLKDYFMKLRYPDDATRRSDSVPITTRQLEALIRLAQARAKACLREFVLKEDAEDVVELMRDSVNQVHMDGSGRLDHTRGGVVGKSKRKQKKEFIDALRRSGQFAFSKDDFYRVSSQLNMPLNDFWTLIDELRFSEQPELRKGGDGMYYLL</sequence>
<dbReference type="InterPro" id="IPR018525">
    <property type="entry name" value="MCM_CS"/>
</dbReference>
<gene>
    <name evidence="7" type="ORF">CTEN210_15500</name>
</gene>
<dbReference type="EMBL" id="BLLK01000062">
    <property type="protein sequence ID" value="GFH59024.1"/>
    <property type="molecule type" value="Genomic_DNA"/>
</dbReference>
<dbReference type="Proteomes" id="UP001054902">
    <property type="component" value="Unassembled WGS sequence"/>
</dbReference>
<dbReference type="AlphaFoldDB" id="A0AAD3DAG1"/>
<dbReference type="Pfam" id="PF17855">
    <property type="entry name" value="MCM_lid"/>
    <property type="match status" value="1"/>
</dbReference>
<dbReference type="SUPFAM" id="SSF50249">
    <property type="entry name" value="Nucleic acid-binding proteins"/>
    <property type="match status" value="1"/>
</dbReference>
<dbReference type="InterPro" id="IPR033762">
    <property type="entry name" value="MCM_OB"/>
</dbReference>
<dbReference type="InterPro" id="IPR003593">
    <property type="entry name" value="AAA+_ATPase"/>
</dbReference>
<keyword evidence="4 5" id="KW-0238">DNA-binding</keyword>
<evidence type="ECO:0000256" key="1">
    <source>
        <dbReference type="ARBA" id="ARBA00012551"/>
    </source>
</evidence>
<dbReference type="GO" id="GO:0003697">
    <property type="term" value="F:single-stranded DNA binding"/>
    <property type="evidence" value="ECO:0007669"/>
    <property type="project" value="TreeGrafter"/>
</dbReference>
<evidence type="ECO:0000256" key="5">
    <source>
        <dbReference type="RuleBase" id="RU004070"/>
    </source>
</evidence>
<dbReference type="GO" id="GO:0006260">
    <property type="term" value="P:DNA replication"/>
    <property type="evidence" value="ECO:0007669"/>
    <property type="project" value="InterPro"/>
</dbReference>
<dbReference type="Gene3D" id="2.40.50.140">
    <property type="entry name" value="Nucleic acid-binding proteins"/>
    <property type="match status" value="1"/>
</dbReference>
<keyword evidence="8" id="KW-1185">Reference proteome</keyword>
<evidence type="ECO:0000256" key="4">
    <source>
        <dbReference type="ARBA" id="ARBA00023125"/>
    </source>
</evidence>
<comment type="caution">
    <text evidence="7">The sequence shown here is derived from an EMBL/GenBank/DDBJ whole genome shotgun (WGS) entry which is preliminary data.</text>
</comment>
<reference evidence="7 8" key="1">
    <citation type="journal article" date="2021" name="Sci. Rep.">
        <title>The genome of the diatom Chaetoceros tenuissimus carries an ancient integrated fragment of an extant virus.</title>
        <authorList>
            <person name="Hongo Y."/>
            <person name="Kimura K."/>
            <person name="Takaki Y."/>
            <person name="Yoshida Y."/>
            <person name="Baba S."/>
            <person name="Kobayashi G."/>
            <person name="Nagasaki K."/>
            <person name="Hano T."/>
            <person name="Tomaru Y."/>
        </authorList>
    </citation>
    <scope>NUCLEOTIDE SEQUENCE [LARGE SCALE GENOMIC DNA]</scope>
    <source>
        <strain evidence="7 8">NIES-3715</strain>
    </source>
</reference>
<dbReference type="InterPro" id="IPR001208">
    <property type="entry name" value="MCM_dom"/>
</dbReference>
<dbReference type="Pfam" id="PF00493">
    <property type="entry name" value="MCM"/>
    <property type="match status" value="1"/>
</dbReference>
<dbReference type="SUPFAM" id="SSF52540">
    <property type="entry name" value="P-loop containing nucleoside triphosphate hydrolases"/>
    <property type="match status" value="1"/>
</dbReference>
<dbReference type="GO" id="GO:0042555">
    <property type="term" value="C:MCM complex"/>
    <property type="evidence" value="ECO:0007669"/>
    <property type="project" value="TreeGrafter"/>
</dbReference>
<dbReference type="Pfam" id="PF17207">
    <property type="entry name" value="MCM_OB"/>
    <property type="match status" value="1"/>
</dbReference>
<dbReference type="InterPro" id="IPR027417">
    <property type="entry name" value="P-loop_NTPase"/>
</dbReference>
<dbReference type="GO" id="GO:0005634">
    <property type="term" value="C:nucleus"/>
    <property type="evidence" value="ECO:0007669"/>
    <property type="project" value="TreeGrafter"/>
</dbReference>
<dbReference type="Gene3D" id="2.20.28.10">
    <property type="match status" value="1"/>
</dbReference>
<evidence type="ECO:0000256" key="3">
    <source>
        <dbReference type="ARBA" id="ARBA00022840"/>
    </source>
</evidence>